<proteinExistence type="predicted"/>
<feature type="non-terminal residue" evidence="2">
    <location>
        <position position="1"/>
    </location>
</feature>
<evidence type="ECO:0000313" key="2">
    <source>
        <dbReference type="EMBL" id="ORA01464.1"/>
    </source>
</evidence>
<feature type="compositionally biased region" description="Pro residues" evidence="1">
    <location>
        <begin position="1"/>
        <end position="24"/>
    </location>
</feature>
<feature type="compositionally biased region" description="Pro residues" evidence="1">
    <location>
        <begin position="32"/>
        <end position="58"/>
    </location>
</feature>
<sequence>PAPVPPPAPVPEPEPTTRPAPVPEPEPRPEPQPEPIPVPPPPAPEPAPEPAAPLPPPAAAAVGEPDAAAVRSMWDTVREKVNARSKPVNAMLADAIVRAVDGDTLVLSHRAPPLAKRLNEPRNVEVIRESLKDALGVDWQIRCVPDNGEPVPSDAGPAPRHDPAAEEERMLAEASADTSDVVRRDPEEVAIELLQNELGARRIEKS</sequence>
<keyword evidence="3" id="KW-1185">Reference proteome</keyword>
<dbReference type="Proteomes" id="UP000192366">
    <property type="component" value="Unassembled WGS sequence"/>
</dbReference>
<comment type="caution">
    <text evidence="2">The sequence shown here is derived from an EMBL/GenBank/DDBJ whole genome shotgun (WGS) entry which is preliminary data.</text>
</comment>
<name>A0A1W9YN37_MYCBA</name>
<gene>
    <name evidence="2" type="ORF">BST17_28100</name>
</gene>
<protein>
    <submittedName>
        <fullName evidence="2">DNA polymerase III subunit gamma/tau</fullName>
    </submittedName>
</protein>
<accession>A0A1W9YN37</accession>
<dbReference type="EMBL" id="MVHJ01000052">
    <property type="protein sequence ID" value="ORA01464.1"/>
    <property type="molecule type" value="Genomic_DNA"/>
</dbReference>
<reference evidence="2 3" key="1">
    <citation type="submission" date="2017-02" db="EMBL/GenBank/DDBJ databases">
        <title>The new phylogeny of genus Mycobacterium.</title>
        <authorList>
            <person name="Tortoli E."/>
            <person name="Trovato A."/>
            <person name="Cirillo D.M."/>
        </authorList>
    </citation>
    <scope>NUCLEOTIDE SEQUENCE [LARGE SCALE GENOMIC DNA]</scope>
    <source>
        <strain evidence="2 3">DSM 45578</strain>
    </source>
</reference>
<evidence type="ECO:0000256" key="1">
    <source>
        <dbReference type="SAM" id="MobiDB-lite"/>
    </source>
</evidence>
<feature type="region of interest" description="Disordered" evidence="1">
    <location>
        <begin position="1"/>
        <end position="66"/>
    </location>
</feature>
<organism evidence="2 3">
    <name type="scientific">Mycolicibacterium bacteremicum</name>
    <name type="common">Mycobacterium bacteremicum</name>
    <dbReference type="NCBI Taxonomy" id="564198"/>
    <lineage>
        <taxon>Bacteria</taxon>
        <taxon>Bacillati</taxon>
        <taxon>Actinomycetota</taxon>
        <taxon>Actinomycetes</taxon>
        <taxon>Mycobacteriales</taxon>
        <taxon>Mycobacteriaceae</taxon>
        <taxon>Mycolicibacterium</taxon>
    </lineage>
</organism>
<dbReference type="STRING" id="564198.BST17_28100"/>
<feature type="compositionally biased region" description="Basic and acidic residues" evidence="1">
    <location>
        <begin position="159"/>
        <end position="171"/>
    </location>
</feature>
<dbReference type="AlphaFoldDB" id="A0A1W9YN37"/>
<feature type="region of interest" description="Disordered" evidence="1">
    <location>
        <begin position="147"/>
        <end position="183"/>
    </location>
</feature>
<evidence type="ECO:0000313" key="3">
    <source>
        <dbReference type="Proteomes" id="UP000192366"/>
    </source>
</evidence>